<dbReference type="SMART" id="SM00382">
    <property type="entry name" value="AAA"/>
    <property type="match status" value="1"/>
</dbReference>
<dbReference type="Gene3D" id="1.10.10.10">
    <property type="entry name" value="Winged helix-like DNA-binding domain superfamily/Winged helix DNA-binding domain"/>
    <property type="match status" value="1"/>
</dbReference>
<keyword evidence="10" id="KW-1185">Reference proteome</keyword>
<keyword evidence="5" id="KW-0238">DNA-binding</keyword>
<dbReference type="InterPro" id="IPR002078">
    <property type="entry name" value="Sigma_54_int"/>
</dbReference>
<dbReference type="Gene3D" id="3.40.50.510">
    <property type="entry name" value="Phosphotransferase system, mannose-type IIA component"/>
    <property type="match status" value="1"/>
</dbReference>
<dbReference type="RefSeq" id="WP_055259754.1">
    <property type="nucleotide sequence ID" value="NZ_CABIXL010000006.1"/>
</dbReference>
<dbReference type="PROSITE" id="PS51372">
    <property type="entry name" value="PRD_2"/>
    <property type="match status" value="1"/>
</dbReference>
<evidence type="ECO:0000256" key="1">
    <source>
        <dbReference type="ARBA" id="ARBA00022679"/>
    </source>
</evidence>
<dbReference type="PROSITE" id="PS50045">
    <property type="entry name" value="SIGMA54_INTERACT_4"/>
    <property type="match status" value="1"/>
</dbReference>
<dbReference type="InterPro" id="IPR025943">
    <property type="entry name" value="Sigma_54_int_dom_ATP-bd_2"/>
</dbReference>
<evidence type="ECO:0000256" key="2">
    <source>
        <dbReference type="ARBA" id="ARBA00022741"/>
    </source>
</evidence>
<dbReference type="PROSITE" id="PS00676">
    <property type="entry name" value="SIGMA54_INTERACT_2"/>
    <property type="match status" value="1"/>
</dbReference>
<reference evidence="9 10" key="1">
    <citation type="submission" date="2015-09" db="EMBL/GenBank/DDBJ databases">
        <authorList>
            <consortium name="Pathogen Informatics"/>
            <person name="Wu L."/>
            <person name="Ma J."/>
        </authorList>
    </citation>
    <scope>NUCLEOTIDE SEQUENCE [LARGE SCALE GENOMIC DNA]</scope>
    <source>
        <strain evidence="9 10">2789STDY5834858</strain>
    </source>
</reference>
<proteinExistence type="predicted"/>
<evidence type="ECO:0000313" key="10">
    <source>
        <dbReference type="Proteomes" id="UP000095488"/>
    </source>
</evidence>
<evidence type="ECO:0000313" key="9">
    <source>
        <dbReference type="EMBL" id="CUO08689.1"/>
    </source>
</evidence>
<sequence length="661" mass="75534">MKRVDLIYKTLLDLPINKGIDANTLASMLNISRANVSHVLNTLCKEGKVSKSNGRPVLFYINESLSSLKNKTNLDKLANNNISLKDAIEHAKASILYPPNGMNCLILGETGVGKSMFAYLMHEYAIEMQVKNIDSPFITFNCADYSNNPQLLTSQLFGVKKGAYTGAEIDKIGLIEKANNGILFLDEIHRLPPEGQEALFTFLDTGLFRRVGDHENRQSNALIISATTENPDSTLLKTFTRRIPMTITIPALKQRTLEERFYLIKSFFKAESIKIKKDIFISVNAMRALLSYDCPNNIGQLKSDIQLICARAYSEYLTHSQKDIRVEIKNTPTYIKEGLYKEKNHRVLWNRLIGEDIDYIKISSLEEVIIEKYKDNHIYENIKYKVDRLKAEDVVDINMDYLVDKEVITHFRKDIEGVSEYDNGKMLENFIDEDVLEFIKHLIHYINCKLEEKLKPNMCIAMALHINNLIHRVKNDKIMVNTNVLNLETKYKKEYDIAVEIKARIEKYLKKEIPLGEVGYLCIFLIEDGQLKYKQNDKVKVIVIAHGDSTASSIVDVTNRLLGQNYTIALDSPIDIKPSYILNELKNIIKENPSKQGYLILVDMGSLVTFGEIIENEFHTKVKIISLVSTLHVLEATRKAMLGYSLEDVYSSVKRVNYYIG</sequence>
<dbReference type="CDD" id="cd00006">
    <property type="entry name" value="PTS_IIA_man"/>
    <property type="match status" value="1"/>
</dbReference>
<dbReference type="InterPro" id="IPR033887">
    <property type="entry name" value="PTS_IIA_man"/>
</dbReference>
<dbReference type="PANTHER" id="PTHR32071">
    <property type="entry name" value="TRANSCRIPTIONAL REGULATORY PROTEIN"/>
    <property type="match status" value="1"/>
</dbReference>
<keyword evidence="3" id="KW-0418">Kinase</keyword>
<dbReference type="SUPFAM" id="SSF52540">
    <property type="entry name" value="P-loop containing nucleoside triphosphate hydrolases"/>
    <property type="match status" value="1"/>
</dbReference>
<dbReference type="Pfam" id="PF00158">
    <property type="entry name" value="Sigma54_activat"/>
    <property type="match status" value="1"/>
</dbReference>
<feature type="domain" description="PRD" evidence="8">
    <location>
        <begin position="430"/>
        <end position="535"/>
    </location>
</feature>
<dbReference type="SUPFAM" id="SSF53062">
    <property type="entry name" value="PTS system fructose IIA component-like"/>
    <property type="match status" value="1"/>
</dbReference>
<dbReference type="Gene3D" id="3.40.50.300">
    <property type="entry name" value="P-loop containing nucleotide triphosphate hydrolases"/>
    <property type="match status" value="1"/>
</dbReference>
<dbReference type="SUPFAM" id="SSF46785">
    <property type="entry name" value="Winged helix' DNA-binding domain"/>
    <property type="match status" value="1"/>
</dbReference>
<evidence type="ECO:0000259" key="6">
    <source>
        <dbReference type="PROSITE" id="PS50045"/>
    </source>
</evidence>
<evidence type="ECO:0000259" key="7">
    <source>
        <dbReference type="PROSITE" id="PS51096"/>
    </source>
</evidence>
<gene>
    <name evidence="9" type="primary">pspF</name>
    <name evidence="9" type="ORF">ERS852473_01854</name>
</gene>
<dbReference type="InterPro" id="IPR004701">
    <property type="entry name" value="PTS_EIIA_man-typ"/>
</dbReference>
<dbReference type="Gene3D" id="1.10.1790.10">
    <property type="entry name" value="PRD domain"/>
    <property type="match status" value="1"/>
</dbReference>
<evidence type="ECO:0000256" key="3">
    <source>
        <dbReference type="ARBA" id="ARBA00022777"/>
    </source>
</evidence>
<dbReference type="Pfam" id="PF03610">
    <property type="entry name" value="EIIA-man"/>
    <property type="match status" value="1"/>
</dbReference>
<accession>A0ABP2ARE6</accession>
<protein>
    <submittedName>
        <fullName evidence="9">Phage shock protein F</fullName>
    </submittedName>
</protein>
<evidence type="ECO:0000259" key="8">
    <source>
        <dbReference type="PROSITE" id="PS51372"/>
    </source>
</evidence>
<name>A0ABP2ARE6_SARVE</name>
<dbReference type="InterPro" id="IPR027417">
    <property type="entry name" value="P-loop_NTPase"/>
</dbReference>
<dbReference type="CDD" id="cd00009">
    <property type="entry name" value="AAA"/>
    <property type="match status" value="1"/>
</dbReference>
<dbReference type="InterPro" id="IPR036390">
    <property type="entry name" value="WH_DNA-bd_sf"/>
</dbReference>
<keyword evidence="2" id="KW-0547">Nucleotide-binding</keyword>
<dbReference type="Proteomes" id="UP000095488">
    <property type="component" value="Unassembled WGS sequence"/>
</dbReference>
<dbReference type="InterPro" id="IPR036662">
    <property type="entry name" value="PTS_EIIA_man-typ_sf"/>
</dbReference>
<evidence type="ECO:0000256" key="5">
    <source>
        <dbReference type="ARBA" id="ARBA00023125"/>
    </source>
</evidence>
<dbReference type="EMBL" id="CYZR01000006">
    <property type="protein sequence ID" value="CUO08689.1"/>
    <property type="molecule type" value="Genomic_DNA"/>
</dbReference>
<dbReference type="InterPro" id="IPR011608">
    <property type="entry name" value="PRD"/>
</dbReference>
<dbReference type="Pfam" id="PF00874">
    <property type="entry name" value="PRD"/>
    <property type="match status" value="1"/>
</dbReference>
<organism evidence="9 10">
    <name type="scientific">Sarcina ventriculi</name>
    <name type="common">Clostridium ventriculi</name>
    <dbReference type="NCBI Taxonomy" id="1267"/>
    <lineage>
        <taxon>Bacteria</taxon>
        <taxon>Bacillati</taxon>
        <taxon>Bacillota</taxon>
        <taxon>Clostridia</taxon>
        <taxon>Eubacteriales</taxon>
        <taxon>Clostridiaceae</taxon>
        <taxon>Sarcina</taxon>
    </lineage>
</organism>
<dbReference type="PANTHER" id="PTHR32071:SF38">
    <property type="entry name" value="PSP OPERON TRANSCRIPTIONAL ACTIVATOR"/>
    <property type="match status" value="1"/>
</dbReference>
<keyword evidence="4" id="KW-0067">ATP-binding</keyword>
<keyword evidence="1" id="KW-0808">Transferase</keyword>
<dbReference type="InterPro" id="IPR003593">
    <property type="entry name" value="AAA+_ATPase"/>
</dbReference>
<dbReference type="InterPro" id="IPR036634">
    <property type="entry name" value="PRD_sf"/>
</dbReference>
<dbReference type="PROSITE" id="PS51096">
    <property type="entry name" value="PTS_EIIA_TYPE_4"/>
    <property type="match status" value="1"/>
</dbReference>
<dbReference type="SUPFAM" id="SSF63520">
    <property type="entry name" value="PTS-regulatory domain, PRD"/>
    <property type="match status" value="1"/>
</dbReference>
<evidence type="ECO:0000256" key="4">
    <source>
        <dbReference type="ARBA" id="ARBA00022840"/>
    </source>
</evidence>
<feature type="domain" description="PTS EIIA type-4" evidence="7">
    <location>
        <begin position="538"/>
        <end position="661"/>
    </location>
</feature>
<comment type="caution">
    <text evidence="9">The sequence shown here is derived from an EMBL/GenBank/DDBJ whole genome shotgun (WGS) entry which is preliminary data.</text>
</comment>
<dbReference type="InterPro" id="IPR036388">
    <property type="entry name" value="WH-like_DNA-bd_sf"/>
</dbReference>
<feature type="domain" description="Sigma-54 factor interaction" evidence="6">
    <location>
        <begin position="77"/>
        <end position="310"/>
    </location>
</feature>